<comment type="cofactor">
    <cofactor evidence="2">
        <name>Co(2+)</name>
        <dbReference type="ChEBI" id="CHEBI:48828"/>
    </cofactor>
</comment>
<keyword evidence="5" id="KW-0547">Nucleotide-binding</keyword>
<dbReference type="Gene3D" id="1.20.1090.10">
    <property type="entry name" value="Dehydroquinate synthase-like - alpha domain"/>
    <property type="match status" value="1"/>
</dbReference>
<dbReference type="InterPro" id="IPR050071">
    <property type="entry name" value="Dehydroquinate_synthase"/>
</dbReference>
<evidence type="ECO:0000256" key="1">
    <source>
        <dbReference type="ARBA" id="ARBA00001911"/>
    </source>
</evidence>
<keyword evidence="7" id="KW-0520">NAD</keyword>
<dbReference type="AlphaFoldDB" id="A0A1F7VAI8"/>
<dbReference type="InterPro" id="IPR030963">
    <property type="entry name" value="DHQ_synth_fam"/>
</dbReference>
<dbReference type="PIRSF" id="PIRSF001455">
    <property type="entry name" value="DHQ_synth"/>
    <property type="match status" value="1"/>
</dbReference>
<organism evidence="13 14">
    <name type="scientific">Candidatus Uhrbacteria bacterium RIFCSPLOWO2_02_FULL_48_12</name>
    <dbReference type="NCBI Taxonomy" id="1802407"/>
    <lineage>
        <taxon>Bacteria</taxon>
        <taxon>Candidatus Uhriibacteriota</taxon>
    </lineage>
</organism>
<dbReference type="InterPro" id="IPR056179">
    <property type="entry name" value="DHQS_C"/>
</dbReference>
<reference evidence="13 14" key="1">
    <citation type="journal article" date="2016" name="Nat. Commun.">
        <title>Thousands of microbial genomes shed light on interconnected biogeochemical processes in an aquifer system.</title>
        <authorList>
            <person name="Anantharaman K."/>
            <person name="Brown C.T."/>
            <person name="Hug L.A."/>
            <person name="Sharon I."/>
            <person name="Castelle C.J."/>
            <person name="Probst A.J."/>
            <person name="Thomas B.C."/>
            <person name="Singh A."/>
            <person name="Wilkins M.J."/>
            <person name="Karaoz U."/>
            <person name="Brodie E.L."/>
            <person name="Williams K.H."/>
            <person name="Hubbard S.S."/>
            <person name="Banfield J.F."/>
        </authorList>
    </citation>
    <scope>NUCLEOTIDE SEQUENCE [LARGE SCALE GENOMIC DNA]</scope>
</reference>
<evidence type="ECO:0000259" key="11">
    <source>
        <dbReference type="Pfam" id="PF01761"/>
    </source>
</evidence>
<dbReference type="GO" id="GO:0003856">
    <property type="term" value="F:3-dehydroquinate synthase activity"/>
    <property type="evidence" value="ECO:0007669"/>
    <property type="project" value="UniProtKB-UniRule"/>
</dbReference>
<keyword evidence="9" id="KW-0170">Cobalt</keyword>
<feature type="domain" description="3-dehydroquinate synthase C-terminal" evidence="12">
    <location>
        <begin position="191"/>
        <end position="324"/>
    </location>
</feature>
<dbReference type="GO" id="GO:0005737">
    <property type="term" value="C:cytoplasm"/>
    <property type="evidence" value="ECO:0007669"/>
    <property type="project" value="InterPro"/>
</dbReference>
<feature type="domain" description="3-dehydroquinate synthase N-terminal" evidence="11">
    <location>
        <begin position="77"/>
        <end position="188"/>
    </location>
</feature>
<dbReference type="Pfam" id="PF24621">
    <property type="entry name" value="DHQS_C"/>
    <property type="match status" value="1"/>
</dbReference>
<dbReference type="GO" id="GO:0009073">
    <property type="term" value="P:aromatic amino acid family biosynthetic process"/>
    <property type="evidence" value="ECO:0007669"/>
    <property type="project" value="InterPro"/>
</dbReference>
<proteinExistence type="predicted"/>
<dbReference type="EC" id="4.2.3.4" evidence="10"/>
<comment type="cofactor">
    <cofactor evidence="1">
        <name>NAD(+)</name>
        <dbReference type="ChEBI" id="CHEBI:57540"/>
    </cofactor>
</comment>
<dbReference type="InterPro" id="IPR030960">
    <property type="entry name" value="DHQS/DOIS_N"/>
</dbReference>
<evidence type="ECO:0000256" key="10">
    <source>
        <dbReference type="NCBIfam" id="TIGR01357"/>
    </source>
</evidence>
<dbReference type="EMBL" id="MGEP01000006">
    <property type="protein sequence ID" value="OGL87481.1"/>
    <property type="molecule type" value="Genomic_DNA"/>
</dbReference>
<evidence type="ECO:0000256" key="5">
    <source>
        <dbReference type="ARBA" id="ARBA00022741"/>
    </source>
</evidence>
<evidence type="ECO:0000256" key="6">
    <source>
        <dbReference type="ARBA" id="ARBA00022833"/>
    </source>
</evidence>
<dbReference type="GO" id="GO:0009423">
    <property type="term" value="P:chorismate biosynthetic process"/>
    <property type="evidence" value="ECO:0007669"/>
    <property type="project" value="UniProtKB-UniRule"/>
</dbReference>
<evidence type="ECO:0000256" key="3">
    <source>
        <dbReference type="ARBA" id="ARBA00001947"/>
    </source>
</evidence>
<dbReference type="PANTHER" id="PTHR43622">
    <property type="entry name" value="3-DEHYDROQUINATE SYNTHASE"/>
    <property type="match status" value="1"/>
</dbReference>
<dbReference type="SUPFAM" id="SSF56796">
    <property type="entry name" value="Dehydroquinate synthase-like"/>
    <property type="match status" value="1"/>
</dbReference>
<dbReference type="STRING" id="1802407.A3I40_03485"/>
<comment type="cofactor">
    <cofactor evidence="3">
        <name>Zn(2+)</name>
        <dbReference type="ChEBI" id="CHEBI:29105"/>
    </cofactor>
</comment>
<dbReference type="NCBIfam" id="TIGR01357">
    <property type="entry name" value="aroB"/>
    <property type="match status" value="1"/>
</dbReference>
<keyword evidence="6" id="KW-0862">Zinc</keyword>
<evidence type="ECO:0000256" key="9">
    <source>
        <dbReference type="ARBA" id="ARBA00023285"/>
    </source>
</evidence>
<dbReference type="GO" id="GO:0000166">
    <property type="term" value="F:nucleotide binding"/>
    <property type="evidence" value="ECO:0007669"/>
    <property type="project" value="UniProtKB-KW"/>
</dbReference>
<dbReference type="GO" id="GO:0046872">
    <property type="term" value="F:metal ion binding"/>
    <property type="evidence" value="ECO:0007669"/>
    <property type="project" value="UniProtKB-KW"/>
</dbReference>
<gene>
    <name evidence="13" type="ORF">A3I40_03485</name>
</gene>
<evidence type="ECO:0000256" key="7">
    <source>
        <dbReference type="ARBA" id="ARBA00023027"/>
    </source>
</evidence>
<dbReference type="Pfam" id="PF01761">
    <property type="entry name" value="DHQ_synthase"/>
    <property type="match status" value="1"/>
</dbReference>
<protein>
    <recommendedName>
        <fullName evidence="10">3-dehydroquinate synthase</fullName>
        <ecNumber evidence="10">4.2.3.4</ecNumber>
    </recommendedName>
</protein>
<dbReference type="CDD" id="cd08195">
    <property type="entry name" value="DHQS"/>
    <property type="match status" value="1"/>
</dbReference>
<sequence>MGAGVVNCKNKWNSPKENFLVKYNYMKVYYSLKAIKAVLRDIKPSKIALVSSSYLISNCQWAISKIIKATPDKIELIRIPNGETAKEWEVLEKLLIEFIRARLDRESLVIAFGGGSVTDLVGFASSIYQRGVRYINIPTTLLAQVDSSIGGKTAINFLNYKNQIGSFYNPAAVIIDSRFLKTLKKEQTIDGFAEIVKAGLVKDPRILEIIKSSNVKIGKSPIKKELILRSIKVKQYFIKRDPKDKNIRQILNFGHTIAHALELKYGLSHGEAVFIGMIEELKIAEKLKETKPEIRIFLEKILNDLGITLPQLRPDWKYILRDKKIVGDKINLPVIKKIGKAKIIKVRALTILP</sequence>
<evidence type="ECO:0000259" key="12">
    <source>
        <dbReference type="Pfam" id="PF24621"/>
    </source>
</evidence>
<dbReference type="FunFam" id="3.40.50.1970:FF:000007">
    <property type="entry name" value="Pentafunctional AROM polypeptide"/>
    <property type="match status" value="1"/>
</dbReference>
<dbReference type="PANTHER" id="PTHR43622:SF1">
    <property type="entry name" value="3-DEHYDROQUINATE SYNTHASE"/>
    <property type="match status" value="1"/>
</dbReference>
<evidence type="ECO:0000256" key="2">
    <source>
        <dbReference type="ARBA" id="ARBA00001941"/>
    </source>
</evidence>
<name>A0A1F7VAI8_9BACT</name>
<keyword evidence="4" id="KW-0479">Metal-binding</keyword>
<evidence type="ECO:0000313" key="14">
    <source>
        <dbReference type="Proteomes" id="UP000178723"/>
    </source>
</evidence>
<evidence type="ECO:0000256" key="4">
    <source>
        <dbReference type="ARBA" id="ARBA00022723"/>
    </source>
</evidence>
<dbReference type="InterPro" id="IPR016037">
    <property type="entry name" value="DHQ_synth_AroB"/>
</dbReference>
<comment type="caution">
    <text evidence="13">The sequence shown here is derived from an EMBL/GenBank/DDBJ whole genome shotgun (WGS) entry which is preliminary data.</text>
</comment>
<evidence type="ECO:0000313" key="13">
    <source>
        <dbReference type="EMBL" id="OGL87481.1"/>
    </source>
</evidence>
<evidence type="ECO:0000256" key="8">
    <source>
        <dbReference type="ARBA" id="ARBA00023239"/>
    </source>
</evidence>
<keyword evidence="8" id="KW-0456">Lyase</keyword>
<dbReference type="Proteomes" id="UP000178723">
    <property type="component" value="Unassembled WGS sequence"/>
</dbReference>
<dbReference type="Gene3D" id="3.40.50.1970">
    <property type="match status" value="1"/>
</dbReference>
<accession>A0A1F7VAI8</accession>